<dbReference type="SUPFAM" id="SSF58050">
    <property type="entry name" value="N-terminal coiled coil domain from apc"/>
    <property type="match status" value="1"/>
</dbReference>
<evidence type="ECO:0000256" key="3">
    <source>
        <dbReference type="PROSITE-ProRule" id="PRU00259"/>
    </source>
</evidence>
<feature type="compositionally biased region" description="Acidic residues" evidence="4">
    <location>
        <begin position="81"/>
        <end position="110"/>
    </location>
</feature>
<dbReference type="PROSITE" id="PS50176">
    <property type="entry name" value="ARM_REPEAT"/>
    <property type="match status" value="2"/>
</dbReference>
<dbReference type="InterPro" id="IPR036149">
    <property type="entry name" value="APC_N_sf"/>
</dbReference>
<dbReference type="GO" id="GO:0008013">
    <property type="term" value="F:beta-catenin binding"/>
    <property type="evidence" value="ECO:0007669"/>
    <property type="project" value="InterPro"/>
</dbReference>
<dbReference type="Gene3D" id="1.10.287.450">
    <property type="entry name" value="Helix hairpin bin"/>
    <property type="match status" value="1"/>
</dbReference>
<dbReference type="Pfam" id="PF16629">
    <property type="entry name" value="Arm_APC_u3"/>
    <property type="match status" value="1"/>
</dbReference>
<feature type="non-terminal residue" evidence="6">
    <location>
        <position position="731"/>
    </location>
</feature>
<keyword evidence="7" id="KW-1185">Reference proteome</keyword>
<evidence type="ECO:0000256" key="1">
    <source>
        <dbReference type="ARBA" id="ARBA00009051"/>
    </source>
</evidence>
<dbReference type="InterPro" id="IPR016024">
    <property type="entry name" value="ARM-type_fold"/>
</dbReference>
<dbReference type="GO" id="GO:0045295">
    <property type="term" value="F:gamma-catenin binding"/>
    <property type="evidence" value="ECO:0007669"/>
    <property type="project" value="TreeGrafter"/>
</dbReference>
<dbReference type="GO" id="GO:0016342">
    <property type="term" value="C:catenin complex"/>
    <property type="evidence" value="ECO:0007669"/>
    <property type="project" value="TreeGrafter"/>
</dbReference>
<dbReference type="FunFam" id="1.25.10.10:FF:001248">
    <property type="entry name" value="Adenomatous polyposis coli protein, putative"/>
    <property type="match status" value="1"/>
</dbReference>
<comment type="similarity">
    <text evidence="1">Belongs to the adenomatous polyposis coli (APC) family.</text>
</comment>
<reference evidence="6 7" key="1">
    <citation type="submission" date="2024-04" db="EMBL/GenBank/DDBJ databases">
        <authorList>
            <consortium name="Genoscope - CEA"/>
            <person name="William W."/>
        </authorList>
    </citation>
    <scope>NUCLEOTIDE SEQUENCE [LARGE SCALE GENOMIC DNA]</scope>
</reference>
<sequence>MSLSSYDELLKQVASLKFENCHLRKELKDNSSHLTKLENDASNMKDVLSHIQYDDDDDFDNKSLEIDEEERNKISAQINADDTEEEEEEGGKEEEEAVKEEIPEKEDSEQEKDLRASKYRLLWRSGVCNCKKVSRCCALLQDLERDEHHRKWFYNQLKSITQKMESLQHSESYSAQTDHARRQLDAEAHKVQGAMQEKLGSGEQSKLRQEARLERIKNIETEMGALLTQRKPAAQDFKDVATSTMLDSFDSSLPASQDLASVISFNSTNTNSGSSTISAATAMTHSGSAASGDQAQHLGPKVEMVYSLLSMLGTHDKDDMSRTLFAMSQSQDSCIAMRQSGKKLFSITCSLILASTANIHNSLAIIRLYHKYICSKLSQGRVEANILYCIVTGCSEMDHHPGAAIAALMKLSFDEDYRHAICTLGGLQAIAELLEIDNRTTGPANDYSTTVRRYACMALTNLTFGDGKNKALLCSMRGSMEALVEQLKSSNEDLIQAAASVLRNLSWRADLASKKTLREIGGVTILMKASMIVKKETTLKSILSALWNLSSHCSENKAEICAVEGALQFLVGLLTYKSAAKTLAIVENGGGILRNVSSQIAIREEYRQVLRQSGCLPILLHHLRSTSLTIVSNACGTLWNLSARCEEDQNTLREMGAVSMLRNLVHSRHKMISSGSSAALRNLVSSIPAGKSMEGDKSVGSSRPSLHVRKQRALEAELDQSLSETCENVES</sequence>
<dbReference type="InterPro" id="IPR026831">
    <property type="entry name" value="APC_dom"/>
</dbReference>
<feature type="repeat" description="ARM" evidence="3">
    <location>
        <begin position="478"/>
        <end position="506"/>
    </location>
</feature>
<gene>
    <name evidence="6" type="ORF">GSLYS_00013292001</name>
</gene>
<dbReference type="GO" id="GO:0001708">
    <property type="term" value="P:cell fate specification"/>
    <property type="evidence" value="ECO:0007669"/>
    <property type="project" value="TreeGrafter"/>
</dbReference>
<dbReference type="InterPro" id="IPR011989">
    <property type="entry name" value="ARM-like"/>
</dbReference>
<keyword evidence="2" id="KW-0879">Wnt signaling pathway</keyword>
<dbReference type="Pfam" id="PF18797">
    <property type="entry name" value="APC_rep"/>
    <property type="match status" value="1"/>
</dbReference>
<evidence type="ECO:0000313" key="6">
    <source>
        <dbReference type="EMBL" id="CAL1539559.1"/>
    </source>
</evidence>
<name>A0AAV2HZ89_LYMST</name>
<feature type="region of interest" description="Disordered" evidence="4">
    <location>
        <begin position="72"/>
        <end position="111"/>
    </location>
</feature>
<dbReference type="GO" id="GO:0090090">
    <property type="term" value="P:negative regulation of canonical Wnt signaling pathway"/>
    <property type="evidence" value="ECO:0007669"/>
    <property type="project" value="TreeGrafter"/>
</dbReference>
<dbReference type="GO" id="GO:0007026">
    <property type="term" value="P:negative regulation of microtubule depolymerization"/>
    <property type="evidence" value="ECO:0007669"/>
    <property type="project" value="TreeGrafter"/>
</dbReference>
<dbReference type="SUPFAM" id="SSF48371">
    <property type="entry name" value="ARM repeat"/>
    <property type="match status" value="1"/>
</dbReference>
<dbReference type="InterPro" id="IPR000225">
    <property type="entry name" value="Armadillo"/>
</dbReference>
<dbReference type="Gene3D" id="1.20.5.10">
    <property type="match status" value="1"/>
</dbReference>
<dbReference type="GO" id="GO:0007389">
    <property type="term" value="P:pattern specification process"/>
    <property type="evidence" value="ECO:0007669"/>
    <property type="project" value="TreeGrafter"/>
</dbReference>
<organism evidence="6 7">
    <name type="scientific">Lymnaea stagnalis</name>
    <name type="common">Great pond snail</name>
    <name type="synonym">Helix stagnalis</name>
    <dbReference type="NCBI Taxonomy" id="6523"/>
    <lineage>
        <taxon>Eukaryota</taxon>
        <taxon>Metazoa</taxon>
        <taxon>Spiralia</taxon>
        <taxon>Lophotrochozoa</taxon>
        <taxon>Mollusca</taxon>
        <taxon>Gastropoda</taxon>
        <taxon>Heterobranchia</taxon>
        <taxon>Euthyneura</taxon>
        <taxon>Panpulmonata</taxon>
        <taxon>Hygrophila</taxon>
        <taxon>Lymnaeoidea</taxon>
        <taxon>Lymnaeidae</taxon>
        <taxon>Lymnaea</taxon>
    </lineage>
</organism>
<dbReference type="GO" id="GO:0008017">
    <property type="term" value="F:microtubule binding"/>
    <property type="evidence" value="ECO:0007669"/>
    <property type="project" value="TreeGrafter"/>
</dbReference>
<dbReference type="PANTHER" id="PTHR12607:SF12">
    <property type="entry name" value="APC-LIKE, ISOFORM A-RELATED"/>
    <property type="match status" value="1"/>
</dbReference>
<evidence type="ECO:0000256" key="4">
    <source>
        <dbReference type="SAM" id="MobiDB-lite"/>
    </source>
</evidence>
<dbReference type="SUPFAM" id="SSF82931">
    <property type="entry name" value="Tumor suppressor gene product Apc"/>
    <property type="match status" value="1"/>
</dbReference>
<evidence type="ECO:0000313" key="7">
    <source>
        <dbReference type="Proteomes" id="UP001497497"/>
    </source>
</evidence>
<dbReference type="Gene3D" id="1.25.10.10">
    <property type="entry name" value="Leucine-rich Repeat Variant"/>
    <property type="match status" value="1"/>
</dbReference>
<dbReference type="Proteomes" id="UP001497497">
    <property type="component" value="Unassembled WGS sequence"/>
</dbReference>
<feature type="domain" description="Adenomatous polyposis coli N-terminal dimerisation" evidence="5">
    <location>
        <begin position="4"/>
        <end position="52"/>
    </location>
</feature>
<accession>A0AAV2HZ89</accession>
<dbReference type="PANTHER" id="PTHR12607">
    <property type="entry name" value="ADENOMATOUS POLYPOSIS COLI PROTEIN FAMILY"/>
    <property type="match status" value="1"/>
</dbReference>
<evidence type="ECO:0000256" key="2">
    <source>
        <dbReference type="ARBA" id="ARBA00022687"/>
    </source>
</evidence>
<comment type="caution">
    <text evidence="6">The sequence shown here is derived from an EMBL/GenBank/DDBJ whole genome shotgun (WGS) entry which is preliminary data.</text>
</comment>
<protein>
    <recommendedName>
        <fullName evidence="5">Adenomatous polyposis coli N-terminal dimerisation domain-containing protein</fullName>
    </recommendedName>
</protein>
<dbReference type="GO" id="GO:0007399">
    <property type="term" value="P:nervous system development"/>
    <property type="evidence" value="ECO:0007669"/>
    <property type="project" value="TreeGrafter"/>
</dbReference>
<dbReference type="SMART" id="SM00185">
    <property type="entry name" value="ARM"/>
    <property type="match status" value="6"/>
</dbReference>
<dbReference type="InterPro" id="IPR032038">
    <property type="entry name" value="APC_N"/>
</dbReference>
<dbReference type="GO" id="GO:0016477">
    <property type="term" value="P:cell migration"/>
    <property type="evidence" value="ECO:0007669"/>
    <property type="project" value="TreeGrafter"/>
</dbReference>
<dbReference type="Pfam" id="PF16689">
    <property type="entry name" value="APC_N_CC"/>
    <property type="match status" value="1"/>
</dbReference>
<proteinExistence type="inferred from homology"/>
<dbReference type="Pfam" id="PF00514">
    <property type="entry name" value="Arm"/>
    <property type="match status" value="1"/>
</dbReference>
<dbReference type="InterPro" id="IPR026818">
    <property type="entry name" value="Apc_fam"/>
</dbReference>
<dbReference type="InterPro" id="IPR041257">
    <property type="entry name" value="APC_rep"/>
</dbReference>
<feature type="repeat" description="ARM" evidence="3">
    <location>
        <begin position="614"/>
        <end position="656"/>
    </location>
</feature>
<dbReference type="GO" id="GO:0030877">
    <property type="term" value="C:beta-catenin destruction complex"/>
    <property type="evidence" value="ECO:0007669"/>
    <property type="project" value="TreeGrafter"/>
</dbReference>
<dbReference type="Pfam" id="PF11414">
    <property type="entry name" value="Suppressor_APC"/>
    <property type="match status" value="1"/>
</dbReference>
<dbReference type="GO" id="GO:0016055">
    <property type="term" value="P:Wnt signaling pathway"/>
    <property type="evidence" value="ECO:0007669"/>
    <property type="project" value="UniProtKB-KW"/>
</dbReference>
<dbReference type="EMBL" id="CAXITT010000342">
    <property type="protein sequence ID" value="CAL1539559.1"/>
    <property type="molecule type" value="Genomic_DNA"/>
</dbReference>
<evidence type="ECO:0000259" key="5">
    <source>
        <dbReference type="Pfam" id="PF16689"/>
    </source>
</evidence>
<dbReference type="GO" id="GO:0005881">
    <property type="term" value="C:cytoplasmic microtubule"/>
    <property type="evidence" value="ECO:0007669"/>
    <property type="project" value="TreeGrafter"/>
</dbReference>
<dbReference type="AlphaFoldDB" id="A0AAV2HZ89"/>